<dbReference type="Proteomes" id="UP000008914">
    <property type="component" value="Chromosome"/>
</dbReference>
<proteinExistence type="predicted"/>
<dbReference type="RefSeq" id="WP_013492271.1">
    <property type="nucleotide sequence ID" value="NC_014830.1"/>
</dbReference>
<keyword evidence="1" id="KW-0812">Transmembrane</keyword>
<dbReference type="EMBL" id="CP002343">
    <property type="protein sequence ID" value="ADU47955.1"/>
    <property type="molecule type" value="Genomic_DNA"/>
</dbReference>
<feature type="transmembrane region" description="Helical" evidence="1">
    <location>
        <begin position="12"/>
        <end position="34"/>
    </location>
</feature>
<keyword evidence="3" id="KW-1185">Reference proteome</keyword>
<name>E6S7P8_INTC7</name>
<dbReference type="KEGG" id="ica:Intca_1440"/>
<accession>E6S7P8</accession>
<evidence type="ECO:0000313" key="2">
    <source>
        <dbReference type="EMBL" id="ADU47955.1"/>
    </source>
</evidence>
<keyword evidence="1" id="KW-0472">Membrane</keyword>
<organism evidence="2 3">
    <name type="scientific">Intrasporangium calvum (strain ATCC 23552 / DSM 43043 / JCM 3097 / NBRC 12989 / NCIMB 10167 / NRRL B-3866 / 7 KIP)</name>
    <dbReference type="NCBI Taxonomy" id="710696"/>
    <lineage>
        <taxon>Bacteria</taxon>
        <taxon>Bacillati</taxon>
        <taxon>Actinomycetota</taxon>
        <taxon>Actinomycetes</taxon>
        <taxon>Micrococcales</taxon>
        <taxon>Intrasporangiaceae</taxon>
        <taxon>Intrasporangium</taxon>
    </lineage>
</organism>
<sequence>MKDKEGRRLVSGRGAAVIGSLWVLGSVVMGWGTASTSLVPRQFEYTVGYLALGAFPALLLILVWSYLE</sequence>
<feature type="transmembrane region" description="Helical" evidence="1">
    <location>
        <begin position="46"/>
        <end position="67"/>
    </location>
</feature>
<evidence type="ECO:0000256" key="1">
    <source>
        <dbReference type="SAM" id="Phobius"/>
    </source>
</evidence>
<gene>
    <name evidence="2" type="ordered locus">Intca_1440</name>
</gene>
<dbReference type="STRING" id="710696.Intca_1440"/>
<evidence type="ECO:0000313" key="3">
    <source>
        <dbReference type="Proteomes" id="UP000008914"/>
    </source>
</evidence>
<reference evidence="2 3" key="1">
    <citation type="journal article" date="2010" name="Stand. Genomic Sci.">
        <title>Complete genome sequence of Intrasporangium calvum type strain (7 KIP).</title>
        <authorList>
            <person name="Del Rio T.G."/>
            <person name="Chertkov O."/>
            <person name="Yasawong M."/>
            <person name="Lucas S."/>
            <person name="Deshpande S."/>
            <person name="Cheng J.F."/>
            <person name="Detter C."/>
            <person name="Tapia R."/>
            <person name="Han C."/>
            <person name="Goodwin L."/>
            <person name="Pitluck S."/>
            <person name="Liolios K."/>
            <person name="Ivanova N."/>
            <person name="Mavromatis K."/>
            <person name="Pati A."/>
            <person name="Chen A."/>
            <person name="Palaniappan K."/>
            <person name="Land M."/>
            <person name="Hauser L."/>
            <person name="Chang Y.J."/>
            <person name="Jeffries C.D."/>
            <person name="Rohde M."/>
            <person name="Pukall R."/>
            <person name="Sikorski J."/>
            <person name="Goker M."/>
            <person name="Woyke T."/>
            <person name="Bristow J."/>
            <person name="Eisen J.A."/>
            <person name="Markowitz V."/>
            <person name="Hugenholtz P."/>
            <person name="Kyrpides N.C."/>
            <person name="Klenk H.P."/>
            <person name="Lapidus A."/>
        </authorList>
    </citation>
    <scope>NUCLEOTIDE SEQUENCE [LARGE SCALE GENOMIC DNA]</scope>
    <source>
        <strain evidence="3">ATCC 23552 / DSM 43043 / JCM 3097 / NBRC 12989 / 7 KIP</strain>
    </source>
</reference>
<dbReference type="HOGENOM" id="CLU_2788291_0_0_11"/>
<keyword evidence="1" id="KW-1133">Transmembrane helix</keyword>
<dbReference type="AlphaFoldDB" id="E6S7P8"/>
<protein>
    <submittedName>
        <fullName evidence="2">TPR repeat-containing protein</fullName>
    </submittedName>
</protein>